<dbReference type="eggNOG" id="COG2755">
    <property type="taxonomic scope" value="Bacteria"/>
</dbReference>
<keyword evidence="3" id="KW-1133">Transmembrane helix</keyword>
<sequence length="290" mass="31648">MRNTQDRTILRVTVGAVVVIALVVVVCSIAGGGGKAAVSTSEINKGVAFLEQQEQGDVSSVQGKIREIQKKKEELARAERRKQFQDGQIDVWELFKNYAILGDSRSEGFIDFGFLSKDRVLAAKGDNIDSIPGHMDTLKALNPSQIFICYGMNDLTNNVGGSPEGWVAKYGEYIDQLKQNLPGTEIYVNDIMAPQDAAYAVSGNLANYAQYNQVLKEMCKSKGVHYIDTTETTSANADLYAPDGIHFNYDFYPYWAADMQLAVMGGDETDDKNAGTENPESGDGEAGQAE</sequence>
<gene>
    <name evidence="5" type="ORF">EubceDRAFT1_0568</name>
</gene>
<feature type="domain" description="SGNH hydrolase-type esterase" evidence="4">
    <location>
        <begin position="121"/>
        <end position="249"/>
    </location>
</feature>
<dbReference type="Pfam" id="PF13472">
    <property type="entry name" value="Lipase_GDSL_2"/>
    <property type="match status" value="1"/>
</dbReference>
<dbReference type="STRING" id="633697.EubceDRAFT1_0568"/>
<dbReference type="EMBL" id="CM001487">
    <property type="protein sequence ID" value="EIM56410.1"/>
    <property type="molecule type" value="Genomic_DNA"/>
</dbReference>
<dbReference type="Proteomes" id="UP000005753">
    <property type="component" value="Chromosome"/>
</dbReference>
<organism evidence="5 6">
    <name type="scientific">Eubacterium cellulosolvens (strain ATCC 43171 / JCM 9499 / 6)</name>
    <name type="common">Cillobacterium cellulosolvens</name>
    <dbReference type="NCBI Taxonomy" id="633697"/>
    <lineage>
        <taxon>Bacteria</taxon>
        <taxon>Bacillati</taxon>
        <taxon>Bacillota</taxon>
        <taxon>Clostridia</taxon>
        <taxon>Eubacteriales</taxon>
        <taxon>Eubacteriaceae</taxon>
        <taxon>Eubacterium</taxon>
    </lineage>
</organism>
<evidence type="ECO:0000313" key="5">
    <source>
        <dbReference type="EMBL" id="EIM56410.1"/>
    </source>
</evidence>
<feature type="transmembrane region" description="Helical" evidence="3">
    <location>
        <begin position="12"/>
        <end position="31"/>
    </location>
</feature>
<evidence type="ECO:0000313" key="6">
    <source>
        <dbReference type="Proteomes" id="UP000005753"/>
    </source>
</evidence>
<feature type="coiled-coil region" evidence="1">
    <location>
        <begin position="58"/>
        <end position="88"/>
    </location>
</feature>
<protein>
    <recommendedName>
        <fullName evidence="4">SGNH hydrolase-type esterase domain-containing protein</fullName>
    </recommendedName>
</protein>
<dbReference type="AlphaFoldDB" id="I5ARI7"/>
<evidence type="ECO:0000256" key="1">
    <source>
        <dbReference type="SAM" id="Coils"/>
    </source>
</evidence>
<proteinExistence type="predicted"/>
<evidence type="ECO:0000256" key="2">
    <source>
        <dbReference type="SAM" id="MobiDB-lite"/>
    </source>
</evidence>
<feature type="region of interest" description="Disordered" evidence="2">
    <location>
        <begin position="266"/>
        <end position="290"/>
    </location>
</feature>
<dbReference type="OrthoDB" id="1652311at2"/>
<keyword evidence="1" id="KW-0175">Coiled coil</keyword>
<keyword evidence="6" id="KW-1185">Reference proteome</keyword>
<dbReference type="Gene3D" id="3.40.50.1110">
    <property type="entry name" value="SGNH hydrolase"/>
    <property type="match status" value="1"/>
</dbReference>
<keyword evidence="3" id="KW-0472">Membrane</keyword>
<dbReference type="InterPro" id="IPR013830">
    <property type="entry name" value="SGNH_hydro"/>
</dbReference>
<reference evidence="5 6" key="1">
    <citation type="submission" date="2010-08" db="EMBL/GenBank/DDBJ databases">
        <authorList>
            <consortium name="US DOE Joint Genome Institute (JGI-PGF)"/>
            <person name="Lucas S."/>
            <person name="Copeland A."/>
            <person name="Lapidus A."/>
            <person name="Cheng J.-F."/>
            <person name="Bruce D."/>
            <person name="Goodwin L."/>
            <person name="Pitluck S."/>
            <person name="Land M.L."/>
            <person name="Hauser L."/>
            <person name="Chang Y.-J."/>
            <person name="Anderson I.J."/>
            <person name="Johnson E."/>
            <person name="Mulhopadhyay B."/>
            <person name="Kyrpides N."/>
            <person name="Woyke T.J."/>
        </authorList>
    </citation>
    <scope>NUCLEOTIDE SEQUENCE [LARGE SCALE GENOMIC DNA]</scope>
    <source>
        <strain evidence="5 6">6</strain>
    </source>
</reference>
<reference evidence="5 6" key="2">
    <citation type="submission" date="2012-02" db="EMBL/GenBank/DDBJ databases">
        <title>Improved High-Quality Draft sequence of Eubacterium cellulosolvens 6.</title>
        <authorList>
            <consortium name="US DOE Joint Genome Institute"/>
            <person name="Lucas S."/>
            <person name="Han J."/>
            <person name="Lapidus A."/>
            <person name="Cheng J.-F."/>
            <person name="Goodwin L."/>
            <person name="Pitluck S."/>
            <person name="Peters L."/>
            <person name="Mikhailova N."/>
            <person name="Gu W."/>
            <person name="Detter J.C."/>
            <person name="Han C."/>
            <person name="Tapia R."/>
            <person name="Land M."/>
            <person name="Hauser L."/>
            <person name="Kyrpides N."/>
            <person name="Ivanova N."/>
            <person name="Pagani I."/>
            <person name="Johnson E."/>
            <person name="Mukhopadhyay B."/>
            <person name="Anderson I."/>
            <person name="Woyke T."/>
        </authorList>
    </citation>
    <scope>NUCLEOTIDE SEQUENCE [LARGE SCALE GENOMIC DNA]</scope>
    <source>
        <strain evidence="5 6">6</strain>
    </source>
</reference>
<keyword evidence="3" id="KW-0812">Transmembrane</keyword>
<dbReference type="HOGENOM" id="CLU_051989_7_1_9"/>
<evidence type="ECO:0000256" key="3">
    <source>
        <dbReference type="SAM" id="Phobius"/>
    </source>
</evidence>
<accession>I5ARI7</accession>
<dbReference type="InterPro" id="IPR036514">
    <property type="entry name" value="SGNH_hydro_sf"/>
</dbReference>
<dbReference type="SUPFAM" id="SSF52266">
    <property type="entry name" value="SGNH hydrolase"/>
    <property type="match status" value="1"/>
</dbReference>
<evidence type="ECO:0000259" key="4">
    <source>
        <dbReference type="Pfam" id="PF13472"/>
    </source>
</evidence>
<name>I5ARI7_EUBC6</name>